<gene>
    <name evidence="5" type="ORF">CTAYLR_003706</name>
</gene>
<dbReference type="Gene3D" id="3.30.1370.60">
    <property type="entry name" value="Hypothetical oxidoreductase yiak, domain 2"/>
    <property type="match status" value="1"/>
</dbReference>
<proteinExistence type="inferred from homology"/>
<accession>A0AAD7XPT4</accession>
<dbReference type="Pfam" id="PF02615">
    <property type="entry name" value="Ldh_2"/>
    <property type="match status" value="1"/>
</dbReference>
<dbReference type="Pfam" id="PF02668">
    <property type="entry name" value="TauD"/>
    <property type="match status" value="1"/>
</dbReference>
<evidence type="ECO:0000256" key="1">
    <source>
        <dbReference type="ARBA" id="ARBA00006056"/>
    </source>
</evidence>
<evidence type="ECO:0000313" key="5">
    <source>
        <dbReference type="EMBL" id="KAJ8612537.1"/>
    </source>
</evidence>
<comment type="similarity">
    <text evidence="1">Belongs to the LDH2/MDH2 oxidoreductase family.</text>
</comment>
<evidence type="ECO:0000259" key="4">
    <source>
        <dbReference type="Pfam" id="PF02668"/>
    </source>
</evidence>
<dbReference type="InterPro" id="IPR003767">
    <property type="entry name" value="Malate/L-lactate_DH-like"/>
</dbReference>
<dbReference type="PANTHER" id="PTHR11091">
    <property type="entry name" value="OXIDOREDUCTASE-RELATED"/>
    <property type="match status" value="1"/>
</dbReference>
<dbReference type="EMBL" id="JAQMWT010000047">
    <property type="protein sequence ID" value="KAJ8612537.1"/>
    <property type="molecule type" value="Genomic_DNA"/>
</dbReference>
<dbReference type="Proteomes" id="UP001230188">
    <property type="component" value="Unassembled WGS sequence"/>
</dbReference>
<feature type="chain" id="PRO_5041973625" description="TauD/TfdA-like domain-containing protein" evidence="3">
    <location>
        <begin position="17"/>
        <end position="727"/>
    </location>
</feature>
<evidence type="ECO:0000256" key="2">
    <source>
        <dbReference type="ARBA" id="ARBA00023002"/>
    </source>
</evidence>
<dbReference type="Gene3D" id="3.60.130.10">
    <property type="entry name" value="Clavaminate synthase-like"/>
    <property type="match status" value="1"/>
</dbReference>
<dbReference type="InterPro" id="IPR036111">
    <property type="entry name" value="Mal/L-sulfo/L-lacto_DH-like_sf"/>
</dbReference>
<dbReference type="Gene3D" id="1.10.1530.10">
    <property type="match status" value="1"/>
</dbReference>
<keyword evidence="3" id="KW-0732">Signal</keyword>
<dbReference type="SUPFAM" id="SSF89733">
    <property type="entry name" value="L-sulfolactate dehydrogenase-like"/>
    <property type="match status" value="1"/>
</dbReference>
<dbReference type="SUPFAM" id="SSF51197">
    <property type="entry name" value="Clavaminate synthase-like"/>
    <property type="match status" value="1"/>
</dbReference>
<feature type="signal peptide" evidence="3">
    <location>
        <begin position="1"/>
        <end position="16"/>
    </location>
</feature>
<dbReference type="AlphaFoldDB" id="A0AAD7XPT4"/>
<dbReference type="InterPro" id="IPR042098">
    <property type="entry name" value="TauD-like_sf"/>
</dbReference>
<keyword evidence="6" id="KW-1185">Reference proteome</keyword>
<organism evidence="5 6">
    <name type="scientific">Chrysophaeum taylorii</name>
    <dbReference type="NCBI Taxonomy" id="2483200"/>
    <lineage>
        <taxon>Eukaryota</taxon>
        <taxon>Sar</taxon>
        <taxon>Stramenopiles</taxon>
        <taxon>Ochrophyta</taxon>
        <taxon>Pelagophyceae</taxon>
        <taxon>Pelagomonadales</taxon>
        <taxon>Pelagomonadaceae</taxon>
        <taxon>Chrysophaeum</taxon>
    </lineage>
</organism>
<sequence>MTWCVVVVVASVVASGFVVDLGGLDLDIEALASSLGSAAQVEELFLVNGEPRQFLRRQQFLDVLSAKSSDAAALELWLYFGGAPPRAGDLKRKKETKGFFGAFADTLKQNAMGTVDDRATQWRPLSRELGVVGDGQSLPQAEELRRALEASRGLLVLRNVGLTRLEFVELCAAFGQVEERPLDGPYEAFVEGDARVHEFSEAPSSRRERLQWHQDQTFREPRPRVSVMYCLETRADEGDTLFASTVAAREDLPPEVVAALEGVEPKHSRGAVIERLGIGSDATSDVVSRPLLHEDGLCLSPQATQDHHLPLVEALAEFTASSRYAHRWRAGDLVFWDNHRALHAATSLRHPADRRMWRATVVGDRAPEPLETLVVPAPEATTLVADAIRAAGAAGAATARALVRAELDGKPGHGARRAIEVCEALERGDVAARPTVTKTISGSVLRVDAGGGLAFDALEESLGDLVALADELGLAALHLTNSRSISGRLAPVVEDVASRGLVAVAFANTPAYLAAAGGSGKVSGTNPIAFAVPPIVVDMALAGVSRGDIELRRARGESLEFGLAVDASGRDTTDPADVLDRGGAQLPAGGIKGALLALLVEILAGALTGSDLAIDSNDYHTMNRGMLVLAFKPAAATTFARDIARLVEALPFVPGDRTRQHRAKNADDLIHVPPSLFYDLSRRSRRREDHPRESALRRVEVEVDKYRRHYVEGACCAVSDGGPRHQS</sequence>
<dbReference type="InterPro" id="IPR043144">
    <property type="entry name" value="Mal/L-sulf/L-lact_DH-like_ah"/>
</dbReference>
<keyword evidence="2" id="KW-0560">Oxidoreductase</keyword>
<reference evidence="5" key="1">
    <citation type="submission" date="2023-01" db="EMBL/GenBank/DDBJ databases">
        <title>Metagenome sequencing of chrysophaentin producing Chrysophaeum taylorii.</title>
        <authorList>
            <person name="Davison J."/>
            <person name="Bewley C."/>
        </authorList>
    </citation>
    <scope>NUCLEOTIDE SEQUENCE</scope>
    <source>
        <strain evidence="5">NIES-1699</strain>
    </source>
</reference>
<protein>
    <recommendedName>
        <fullName evidence="4">TauD/TfdA-like domain-containing protein</fullName>
    </recommendedName>
</protein>
<feature type="domain" description="TauD/TfdA-like" evidence="4">
    <location>
        <begin position="139"/>
        <end position="360"/>
    </location>
</feature>
<dbReference type="PANTHER" id="PTHR11091:SF0">
    <property type="entry name" value="MALATE DEHYDROGENASE"/>
    <property type="match status" value="1"/>
</dbReference>
<evidence type="ECO:0000313" key="6">
    <source>
        <dbReference type="Proteomes" id="UP001230188"/>
    </source>
</evidence>
<evidence type="ECO:0000256" key="3">
    <source>
        <dbReference type="SAM" id="SignalP"/>
    </source>
</evidence>
<dbReference type="GO" id="GO:0016491">
    <property type="term" value="F:oxidoreductase activity"/>
    <property type="evidence" value="ECO:0007669"/>
    <property type="project" value="UniProtKB-KW"/>
</dbReference>
<dbReference type="InterPro" id="IPR003819">
    <property type="entry name" value="TauD/TfdA-like"/>
</dbReference>
<name>A0AAD7XPT4_9STRA</name>
<comment type="caution">
    <text evidence="5">The sequence shown here is derived from an EMBL/GenBank/DDBJ whole genome shotgun (WGS) entry which is preliminary data.</text>
</comment>
<dbReference type="InterPro" id="IPR043143">
    <property type="entry name" value="Mal/L-sulf/L-lact_DH-like_NADP"/>
</dbReference>